<dbReference type="OrthoDB" id="10489386at2759"/>
<gene>
    <name evidence="2" type="ORF">AM587_10016395</name>
</gene>
<comment type="caution">
    <text evidence="2">The sequence shown here is derived from an EMBL/GenBank/DDBJ whole genome shotgun (WGS) entry which is preliminary data.</text>
</comment>
<dbReference type="STRING" id="4790.A0A0W8CGJ2"/>
<dbReference type="EMBL" id="LNFO01003337">
    <property type="protein sequence ID" value="KUF83247.1"/>
    <property type="molecule type" value="Genomic_DNA"/>
</dbReference>
<evidence type="ECO:0000313" key="3">
    <source>
        <dbReference type="Proteomes" id="UP000052943"/>
    </source>
</evidence>
<protein>
    <submittedName>
        <fullName evidence="2">Uncharacterized protein</fullName>
    </submittedName>
</protein>
<dbReference type="Proteomes" id="UP000052943">
    <property type="component" value="Unassembled WGS sequence"/>
</dbReference>
<dbReference type="AlphaFoldDB" id="A0A0W8CGJ2"/>
<name>A0A0W8CGJ2_PHYNI</name>
<sequence>MKEFIVVLASILSALTMATHVPGHKPPMKYGEPPKHFAAENRVLMNGGGLGDGIGDDDLALRGLEDDLEDDANAINDNDEVVVAGRTVVRGGAVVARPGPRRWYY</sequence>
<evidence type="ECO:0000256" key="1">
    <source>
        <dbReference type="SAM" id="SignalP"/>
    </source>
</evidence>
<reference evidence="2 3" key="1">
    <citation type="submission" date="2015-11" db="EMBL/GenBank/DDBJ databases">
        <title>Genomes and virulence difference between two physiological races of Phytophthora nicotianae.</title>
        <authorList>
            <person name="Liu H."/>
            <person name="Ma X."/>
            <person name="Yu H."/>
            <person name="Fang D."/>
            <person name="Li Y."/>
            <person name="Wang X."/>
            <person name="Wang W."/>
            <person name="Dong Y."/>
            <person name="Xiao B."/>
        </authorList>
    </citation>
    <scope>NUCLEOTIDE SEQUENCE [LARGE SCALE GENOMIC DNA]</scope>
    <source>
        <strain evidence="3">race 0</strain>
    </source>
</reference>
<organism evidence="2 3">
    <name type="scientific">Phytophthora nicotianae</name>
    <name type="common">Potato buckeye rot agent</name>
    <name type="synonym">Phytophthora parasitica</name>
    <dbReference type="NCBI Taxonomy" id="4792"/>
    <lineage>
        <taxon>Eukaryota</taxon>
        <taxon>Sar</taxon>
        <taxon>Stramenopiles</taxon>
        <taxon>Oomycota</taxon>
        <taxon>Peronosporomycetes</taxon>
        <taxon>Peronosporales</taxon>
        <taxon>Peronosporaceae</taxon>
        <taxon>Phytophthora</taxon>
    </lineage>
</organism>
<feature type="chain" id="PRO_5006940535" evidence="1">
    <location>
        <begin position="19"/>
        <end position="105"/>
    </location>
</feature>
<accession>A0A0W8CGJ2</accession>
<proteinExistence type="predicted"/>
<feature type="signal peptide" evidence="1">
    <location>
        <begin position="1"/>
        <end position="18"/>
    </location>
</feature>
<evidence type="ECO:0000313" key="2">
    <source>
        <dbReference type="EMBL" id="KUF83247.1"/>
    </source>
</evidence>
<keyword evidence="1" id="KW-0732">Signal</keyword>